<dbReference type="PANTHER" id="PTHR43425:SF2">
    <property type="entry name" value="OXYGEN-INSENSITIVE NADPH NITROREDUCTASE"/>
    <property type="match status" value="1"/>
</dbReference>
<dbReference type="KEGG" id="vah:G7081_05190"/>
<dbReference type="AlphaFoldDB" id="A0A6G8AN60"/>
<keyword evidence="8" id="KW-1185">Reference proteome</keyword>
<keyword evidence="5" id="KW-0521">NADP</keyword>
<evidence type="ECO:0000313" key="8">
    <source>
        <dbReference type="Proteomes" id="UP000500890"/>
    </source>
</evidence>
<feature type="domain" description="Nitroreductase" evidence="6">
    <location>
        <begin position="12"/>
        <end position="167"/>
    </location>
</feature>
<proteinExistence type="inferred from homology"/>
<reference evidence="7 8" key="1">
    <citation type="submission" date="2020-03" db="EMBL/GenBank/DDBJ databases">
        <title>Vagococcus sp. nov., isolated from beetles.</title>
        <authorList>
            <person name="Hyun D.-W."/>
            <person name="Bae J.-W."/>
        </authorList>
    </citation>
    <scope>NUCLEOTIDE SEQUENCE [LARGE SCALE GENOMIC DNA]</scope>
    <source>
        <strain evidence="7 8">HDW17A</strain>
    </source>
</reference>
<evidence type="ECO:0000256" key="4">
    <source>
        <dbReference type="ARBA" id="ARBA00023002"/>
    </source>
</evidence>
<sequence>MNETIKLLQSHGSVRNFSPYTLTKDELLAIIDSAKQAPSWMNFQSYNLFVLQGTDKEAFADVLLTNPNNKNNARFIKEASAFILFTTDFSKVNSLLEQELDFTDESEPLLISSMDAALAVQNTVVAAESLGFSTVVVGAIRNVADKVIQHLNLPNYAMPLAGVAIGKGSVEKNIKPRMPHNLNVFHGKYDNAQFTKEDILKYGQETADFGKSIGYDAIPWDQKIAKFYQDKNYASTTNDILKQQKLK</sequence>
<keyword evidence="2 5" id="KW-0285">Flavoprotein</keyword>
<dbReference type="RefSeq" id="WP_166007897.1">
    <property type="nucleotide sequence ID" value="NZ_CP049886.1"/>
</dbReference>
<evidence type="ECO:0000313" key="7">
    <source>
        <dbReference type="EMBL" id="QIL46508.1"/>
    </source>
</evidence>
<evidence type="ECO:0000259" key="6">
    <source>
        <dbReference type="Pfam" id="PF00881"/>
    </source>
</evidence>
<comment type="similarity">
    <text evidence="1 5">Belongs to the flavin oxidoreductase frp family.</text>
</comment>
<dbReference type="GO" id="GO:0016491">
    <property type="term" value="F:oxidoreductase activity"/>
    <property type="evidence" value="ECO:0007669"/>
    <property type="project" value="UniProtKB-UniRule"/>
</dbReference>
<dbReference type="InterPro" id="IPR029479">
    <property type="entry name" value="Nitroreductase"/>
</dbReference>
<dbReference type="InterPro" id="IPR000415">
    <property type="entry name" value="Nitroreductase-like"/>
</dbReference>
<evidence type="ECO:0000256" key="5">
    <source>
        <dbReference type="PIRNR" id="PIRNR005426"/>
    </source>
</evidence>
<evidence type="ECO:0000256" key="3">
    <source>
        <dbReference type="ARBA" id="ARBA00022643"/>
    </source>
</evidence>
<dbReference type="InterPro" id="IPR016446">
    <property type="entry name" value="Flavin_OxRdtase_Frp"/>
</dbReference>
<accession>A0A6G8AN60</accession>
<keyword evidence="4 5" id="KW-0560">Oxidoreductase</keyword>
<evidence type="ECO:0000256" key="2">
    <source>
        <dbReference type="ARBA" id="ARBA00022630"/>
    </source>
</evidence>
<dbReference type="PANTHER" id="PTHR43425">
    <property type="entry name" value="OXYGEN-INSENSITIVE NADPH NITROREDUCTASE"/>
    <property type="match status" value="1"/>
</dbReference>
<dbReference type="SUPFAM" id="SSF55469">
    <property type="entry name" value="FMN-dependent nitroreductase-like"/>
    <property type="match status" value="1"/>
</dbReference>
<gene>
    <name evidence="7" type="ORF">G7081_05190</name>
</gene>
<organism evidence="7 8">
    <name type="scientific">Vagococcus coleopterorum</name>
    <dbReference type="NCBI Taxonomy" id="2714946"/>
    <lineage>
        <taxon>Bacteria</taxon>
        <taxon>Bacillati</taxon>
        <taxon>Bacillota</taxon>
        <taxon>Bacilli</taxon>
        <taxon>Lactobacillales</taxon>
        <taxon>Enterococcaceae</taxon>
        <taxon>Vagococcus</taxon>
    </lineage>
</organism>
<dbReference type="EMBL" id="CP049886">
    <property type="protein sequence ID" value="QIL46508.1"/>
    <property type="molecule type" value="Genomic_DNA"/>
</dbReference>
<dbReference type="PIRSF" id="PIRSF005426">
    <property type="entry name" value="Frp"/>
    <property type="match status" value="1"/>
</dbReference>
<name>A0A6G8AN60_9ENTE</name>
<dbReference type="Proteomes" id="UP000500890">
    <property type="component" value="Chromosome"/>
</dbReference>
<dbReference type="Pfam" id="PF00881">
    <property type="entry name" value="Nitroreductase"/>
    <property type="match status" value="1"/>
</dbReference>
<evidence type="ECO:0000256" key="1">
    <source>
        <dbReference type="ARBA" id="ARBA00008366"/>
    </source>
</evidence>
<protein>
    <recommendedName>
        <fullName evidence="6">Nitroreductase domain-containing protein</fullName>
    </recommendedName>
</protein>
<keyword evidence="3 5" id="KW-0288">FMN</keyword>
<dbReference type="Gene3D" id="3.40.109.10">
    <property type="entry name" value="NADH Oxidase"/>
    <property type="match status" value="1"/>
</dbReference>